<comment type="subcellular location">
    <subcellularLocation>
        <location evidence="1">Membrane</location>
        <topology evidence="1">Multi-pass membrane protein</topology>
    </subcellularLocation>
</comment>
<dbReference type="InterPro" id="IPR044726">
    <property type="entry name" value="ABCC_6TM_D2"/>
</dbReference>
<dbReference type="InterPro" id="IPR003439">
    <property type="entry name" value="ABC_transporter-like_ATP-bd"/>
</dbReference>
<dbReference type="SMART" id="SM00382">
    <property type="entry name" value="AAA"/>
    <property type="match status" value="1"/>
</dbReference>
<sequence length="1065" mass="117338">MDFSGCPDDASFGPAVRGCRGDFDFTIKFEKIFFSIIPPPVFVAFSLARIVYLARKPATVGGALLRTAKLAAICVFGVLQLALLVWSSTQARRFGAFFIPADALTLLSVVCTLPLSYLEHSRSPRPSILLSAYLFVTLLLDIAQARTLWLASTNSHEFAYSRVFTSYVAFKALIIILESHSKSRWIRWDVKEHSPEETTGLYGLGAYVWLNKLFLAGYRKVLRIDDLFPLDKAMTSETLYTKLSHHIDISRFRGKKHGLARATARALAVPLLLPVGPRIALGAFQFCQPFLINTLLEYLKQPAGQSPTNIGYGLIGATAIIYVGIAASNALYWYFQGRAMYMARGLLATTIYRKTTESRSTESDDSAALTLMSADIERIIIGCLNLHEFWANTIEVALACWLLSRQIGPASVAPLIVVSGCVICSAILARFTGARQKRWMEKIQKRVGLTSTVIGQMKHLKISGLAETVQDAIQSMRIDELEAGSSFRRVIVFAATVGYTPLFLSPVIAFAFASRTLEVTTIFTSMSFIMLLAAPLGVLFQMIPNLLAAFACLNRIQTFLEQEPRFDFRSFSGVAREKPLAEEKSCQTVPEQPTAKVTITGGSFGWEVGKKGLRNINLEVPASRLTIVVGPVASGKSTLCKTLLGEVPVFQGRVTTASSYRKIGYCDQNPYLFNATIRENILGFSPFNQERYDEVIEATMLRPDLDLLPQGDNTNIGSNGITLSGGQKQRVSMARALYLDTDFYIFDDILSGLDADTEEEVFLRVFSPAGLLRRRGATALLCTHSVRHLPLADHIVALGADGTIVEQGSFHELMANEKYVSALGVEQIDRSRLPGSSSLVERSSPKQDPPKPVSEKLPAVSEDAERARMTGDWAVYRHYYARINVLHRIGLLIFSIGWGSLQNAGTVWLTFWSEGVAATNPPHSNSFYNGIYAVFQVGTLASLFAIAYLCFTSMITVSGAKMHQEALKTVISAPLRFFATTDTGVIVNLFSQDMTLVDGQLPQALLNLLLGIFETLGLAAVIATSSPYVAITYPFLAMILYVLQKFYLRTSRQIRLLDLEAKSPL</sequence>
<dbReference type="PANTHER" id="PTHR24223:SF345">
    <property type="entry name" value="ABC MULTIDRUG TRANSPORTER (EUROFUNG)"/>
    <property type="match status" value="1"/>
</dbReference>
<evidence type="ECO:0000256" key="5">
    <source>
        <dbReference type="ARBA" id="ARBA00022840"/>
    </source>
</evidence>
<keyword evidence="4" id="KW-0547">Nucleotide-binding</keyword>
<feature type="region of interest" description="Disordered" evidence="8">
    <location>
        <begin position="833"/>
        <end position="861"/>
    </location>
</feature>
<dbReference type="PANTHER" id="PTHR24223">
    <property type="entry name" value="ATP-BINDING CASSETTE SUB-FAMILY C"/>
    <property type="match status" value="1"/>
</dbReference>
<dbReference type="CDD" id="cd03250">
    <property type="entry name" value="ABCC_MRP_domain1"/>
    <property type="match status" value="1"/>
</dbReference>
<evidence type="ECO:0000256" key="3">
    <source>
        <dbReference type="ARBA" id="ARBA00022692"/>
    </source>
</evidence>
<dbReference type="GeneID" id="11510623"/>
<dbReference type="InterPro" id="IPR011527">
    <property type="entry name" value="ABC1_TM_dom"/>
</dbReference>
<feature type="transmembrane region" description="Helical" evidence="9">
    <location>
        <begin position="158"/>
        <end position="177"/>
    </location>
</feature>
<feature type="domain" description="ABC transmembrane type-1" evidence="11">
    <location>
        <begin position="279"/>
        <end position="548"/>
    </location>
</feature>
<feature type="transmembrane region" description="Helical" evidence="9">
    <location>
        <begin position="412"/>
        <end position="432"/>
    </location>
</feature>
<dbReference type="Pfam" id="PF00005">
    <property type="entry name" value="ABC_tran"/>
    <property type="match status" value="1"/>
</dbReference>
<feature type="transmembrane region" description="Helical" evidence="9">
    <location>
        <begin position="1004"/>
        <end position="1022"/>
    </location>
</feature>
<feature type="transmembrane region" description="Helical" evidence="9">
    <location>
        <begin position="931"/>
        <end position="951"/>
    </location>
</feature>
<dbReference type="KEGG" id="mtm:MYCTH_2301669"/>
<protein>
    <recommendedName>
        <fullName evidence="14">ABC transporter-like protein</fullName>
    </recommendedName>
</protein>
<dbReference type="FunFam" id="1.20.1560.10:FF:000055">
    <property type="entry name" value="ABC multidrug transporter (Eurofung)"/>
    <property type="match status" value="1"/>
</dbReference>
<evidence type="ECO:0000313" key="12">
    <source>
        <dbReference type="EMBL" id="AEO56573.1"/>
    </source>
</evidence>
<dbReference type="CDD" id="cd18579">
    <property type="entry name" value="ABC_6TM_ABCC_D1"/>
    <property type="match status" value="1"/>
</dbReference>
<dbReference type="InterPro" id="IPR036640">
    <property type="entry name" value="ABC1_TM_sf"/>
</dbReference>
<feature type="transmembrane region" description="Helical" evidence="9">
    <location>
        <begin position="519"/>
        <end position="540"/>
    </location>
</feature>
<feature type="transmembrane region" description="Helical" evidence="9">
    <location>
        <begin position="130"/>
        <end position="152"/>
    </location>
</feature>
<dbReference type="PROSITE" id="PS50893">
    <property type="entry name" value="ABC_TRANSPORTER_2"/>
    <property type="match status" value="1"/>
</dbReference>
<dbReference type="Gene3D" id="1.20.1560.10">
    <property type="entry name" value="ABC transporter type 1, transmembrane domain"/>
    <property type="match status" value="2"/>
</dbReference>
<dbReference type="SUPFAM" id="SSF90123">
    <property type="entry name" value="ABC transporter transmembrane region"/>
    <property type="match status" value="2"/>
</dbReference>
<feature type="transmembrane region" description="Helical" evidence="9">
    <location>
        <begin position="32"/>
        <end position="52"/>
    </location>
</feature>
<dbReference type="VEuPathDB" id="FungiDB:MYCTH_2301669"/>
<dbReference type="RefSeq" id="XP_003661818.1">
    <property type="nucleotide sequence ID" value="XM_003661770.1"/>
</dbReference>
<feature type="transmembrane region" description="Helical" evidence="9">
    <location>
        <begin position="310"/>
        <end position="335"/>
    </location>
</feature>
<dbReference type="FunFam" id="3.40.50.300:FF:001854">
    <property type="entry name" value="ABC multidrug transporter (Eurofung)"/>
    <property type="match status" value="1"/>
</dbReference>
<feature type="transmembrane region" description="Helical" evidence="9">
    <location>
        <begin position="490"/>
        <end position="513"/>
    </location>
</feature>
<feature type="transmembrane region" description="Helical" evidence="9">
    <location>
        <begin position="889"/>
        <end position="911"/>
    </location>
</feature>
<feature type="transmembrane region" description="Helical" evidence="9">
    <location>
        <begin position="64"/>
        <end position="85"/>
    </location>
</feature>
<organism evidence="12 13">
    <name type="scientific">Thermothelomyces thermophilus (strain ATCC 42464 / BCRC 31852 / DSM 1799)</name>
    <name type="common">Sporotrichum thermophile</name>
    <dbReference type="NCBI Taxonomy" id="573729"/>
    <lineage>
        <taxon>Eukaryota</taxon>
        <taxon>Fungi</taxon>
        <taxon>Dikarya</taxon>
        <taxon>Ascomycota</taxon>
        <taxon>Pezizomycotina</taxon>
        <taxon>Sordariomycetes</taxon>
        <taxon>Sordariomycetidae</taxon>
        <taxon>Sordariales</taxon>
        <taxon>Chaetomiaceae</taxon>
        <taxon>Thermothelomyces</taxon>
    </lineage>
</organism>
<keyword evidence="5" id="KW-0067">ATP-binding</keyword>
<dbReference type="PROSITE" id="PS00211">
    <property type="entry name" value="ABC_TRANSPORTER_1"/>
    <property type="match status" value="1"/>
</dbReference>
<dbReference type="CDD" id="cd18580">
    <property type="entry name" value="ABC_6TM_ABCC_D2"/>
    <property type="match status" value="1"/>
</dbReference>
<dbReference type="OMA" id="LCTHAIK"/>
<evidence type="ECO:0000259" key="10">
    <source>
        <dbReference type="PROSITE" id="PS50893"/>
    </source>
</evidence>
<dbReference type="OrthoDB" id="6500128at2759"/>
<dbReference type="GO" id="GO:0005524">
    <property type="term" value="F:ATP binding"/>
    <property type="evidence" value="ECO:0007669"/>
    <property type="project" value="UniProtKB-KW"/>
</dbReference>
<keyword evidence="3 9" id="KW-0812">Transmembrane</keyword>
<dbReference type="InterPro" id="IPR056227">
    <property type="entry name" value="TMD0_ABC"/>
</dbReference>
<evidence type="ECO:0000256" key="8">
    <source>
        <dbReference type="SAM" id="MobiDB-lite"/>
    </source>
</evidence>
<dbReference type="GO" id="GO:0016020">
    <property type="term" value="C:membrane"/>
    <property type="evidence" value="ECO:0007669"/>
    <property type="project" value="UniProtKB-SubCell"/>
</dbReference>
<keyword evidence="7 9" id="KW-0472">Membrane</keyword>
<dbReference type="Gene3D" id="3.40.50.300">
    <property type="entry name" value="P-loop containing nucleotide triphosphate hydrolases"/>
    <property type="match status" value="1"/>
</dbReference>
<evidence type="ECO:0000256" key="2">
    <source>
        <dbReference type="ARBA" id="ARBA00022448"/>
    </source>
</evidence>
<gene>
    <name evidence="12" type="ORF">MYCTH_2301669</name>
</gene>
<dbReference type="eggNOG" id="KOG0054">
    <property type="taxonomic scope" value="Eukaryota"/>
</dbReference>
<dbReference type="PROSITE" id="PS50929">
    <property type="entry name" value="ABC_TM1F"/>
    <property type="match status" value="2"/>
</dbReference>
<dbReference type="SUPFAM" id="SSF52540">
    <property type="entry name" value="P-loop containing nucleoside triphosphate hydrolases"/>
    <property type="match status" value="1"/>
</dbReference>
<evidence type="ECO:0000259" key="11">
    <source>
        <dbReference type="PROSITE" id="PS50929"/>
    </source>
</evidence>
<feature type="transmembrane region" description="Helical" evidence="9">
    <location>
        <begin position="1028"/>
        <end position="1048"/>
    </location>
</feature>
<evidence type="ECO:0000256" key="4">
    <source>
        <dbReference type="ARBA" id="ARBA00022741"/>
    </source>
</evidence>
<dbReference type="Pfam" id="PF00664">
    <property type="entry name" value="ABC_membrane"/>
    <property type="match status" value="1"/>
</dbReference>
<dbReference type="InterPro" id="IPR027417">
    <property type="entry name" value="P-loop_NTPase"/>
</dbReference>
<dbReference type="InterPro" id="IPR003593">
    <property type="entry name" value="AAA+_ATPase"/>
</dbReference>
<dbReference type="HOGENOM" id="CLU_000604_27_5_1"/>
<feature type="domain" description="ABC transporter" evidence="10">
    <location>
        <begin position="589"/>
        <end position="826"/>
    </location>
</feature>
<dbReference type="InParanoid" id="G2Q9W4"/>
<name>G2Q9W4_THET4</name>
<dbReference type="GO" id="GO:0140359">
    <property type="term" value="F:ABC-type transporter activity"/>
    <property type="evidence" value="ECO:0007669"/>
    <property type="project" value="InterPro"/>
</dbReference>
<evidence type="ECO:0000256" key="1">
    <source>
        <dbReference type="ARBA" id="ARBA00004141"/>
    </source>
</evidence>
<accession>G2Q9W4</accession>
<feature type="transmembrane region" description="Helical" evidence="9">
    <location>
        <begin position="97"/>
        <end position="118"/>
    </location>
</feature>
<keyword evidence="2" id="KW-0813">Transport</keyword>
<evidence type="ECO:0000256" key="9">
    <source>
        <dbReference type="SAM" id="Phobius"/>
    </source>
</evidence>
<evidence type="ECO:0000313" key="13">
    <source>
        <dbReference type="Proteomes" id="UP000007322"/>
    </source>
</evidence>
<dbReference type="Pfam" id="PF24357">
    <property type="entry name" value="TMD0_ABC"/>
    <property type="match status" value="1"/>
</dbReference>
<keyword evidence="6 9" id="KW-1133">Transmembrane helix</keyword>
<reference evidence="12 13" key="1">
    <citation type="journal article" date="2011" name="Nat. Biotechnol.">
        <title>Comparative genomic analysis of the thermophilic biomass-degrading fungi Myceliophthora thermophila and Thielavia terrestris.</title>
        <authorList>
            <person name="Berka R.M."/>
            <person name="Grigoriev I.V."/>
            <person name="Otillar R."/>
            <person name="Salamov A."/>
            <person name="Grimwood J."/>
            <person name="Reid I."/>
            <person name="Ishmael N."/>
            <person name="John T."/>
            <person name="Darmond C."/>
            <person name="Moisan M.-C."/>
            <person name="Henrissat B."/>
            <person name="Coutinho P.M."/>
            <person name="Lombard V."/>
            <person name="Natvig D.O."/>
            <person name="Lindquist E."/>
            <person name="Schmutz J."/>
            <person name="Lucas S."/>
            <person name="Harris P."/>
            <person name="Powlowski J."/>
            <person name="Bellemare A."/>
            <person name="Taylor D."/>
            <person name="Butler G."/>
            <person name="de Vries R.P."/>
            <person name="Allijn I.E."/>
            <person name="van den Brink J."/>
            <person name="Ushinsky S."/>
            <person name="Storms R."/>
            <person name="Powell A.J."/>
            <person name="Paulsen I.T."/>
            <person name="Elbourne L.D.H."/>
            <person name="Baker S.E."/>
            <person name="Magnuson J."/>
            <person name="LaBoissiere S."/>
            <person name="Clutterbuck A.J."/>
            <person name="Martinez D."/>
            <person name="Wogulis M."/>
            <person name="de Leon A.L."/>
            <person name="Rey M.W."/>
            <person name="Tsang A."/>
        </authorList>
    </citation>
    <scope>NUCLEOTIDE SEQUENCE [LARGE SCALE GENOMIC DNA]</scope>
    <source>
        <strain evidence="13">ATCC 42464 / BCRC 31852 / DSM 1799</strain>
    </source>
</reference>
<dbReference type="InterPro" id="IPR044746">
    <property type="entry name" value="ABCC_6TM_D1"/>
</dbReference>
<dbReference type="AlphaFoldDB" id="G2Q9W4"/>
<dbReference type="EMBL" id="CP003003">
    <property type="protein sequence ID" value="AEO56573.1"/>
    <property type="molecule type" value="Genomic_DNA"/>
</dbReference>
<evidence type="ECO:0000256" key="6">
    <source>
        <dbReference type="ARBA" id="ARBA00022989"/>
    </source>
</evidence>
<feature type="domain" description="ABC transmembrane type-1" evidence="11">
    <location>
        <begin position="889"/>
        <end position="1065"/>
    </location>
</feature>
<dbReference type="GO" id="GO:0016887">
    <property type="term" value="F:ATP hydrolysis activity"/>
    <property type="evidence" value="ECO:0007669"/>
    <property type="project" value="InterPro"/>
</dbReference>
<dbReference type="InterPro" id="IPR050173">
    <property type="entry name" value="ABC_transporter_C-like"/>
</dbReference>
<keyword evidence="13" id="KW-1185">Reference proteome</keyword>
<evidence type="ECO:0000256" key="7">
    <source>
        <dbReference type="ARBA" id="ARBA00023136"/>
    </source>
</evidence>
<evidence type="ECO:0008006" key="14">
    <source>
        <dbReference type="Google" id="ProtNLM"/>
    </source>
</evidence>
<dbReference type="InterPro" id="IPR017871">
    <property type="entry name" value="ABC_transporter-like_CS"/>
</dbReference>
<proteinExistence type="predicted"/>
<dbReference type="Proteomes" id="UP000007322">
    <property type="component" value="Chromosome 2"/>
</dbReference>